<feature type="domain" description="NADPH-dependent FMN reductase-like" evidence="3">
    <location>
        <begin position="1"/>
        <end position="105"/>
    </location>
</feature>
<keyword evidence="5" id="KW-1185">Reference proteome</keyword>
<organism evidence="4 5">
    <name type="scientific">Desulfomonile tiedjei (strain ATCC 49306 / DSM 6799 / DCB-1)</name>
    <dbReference type="NCBI Taxonomy" id="706587"/>
    <lineage>
        <taxon>Bacteria</taxon>
        <taxon>Pseudomonadati</taxon>
        <taxon>Thermodesulfobacteriota</taxon>
        <taxon>Desulfomonilia</taxon>
        <taxon>Desulfomonilales</taxon>
        <taxon>Desulfomonilaceae</taxon>
        <taxon>Desulfomonile</taxon>
    </lineage>
</organism>
<dbReference type="SUPFAM" id="SSF52218">
    <property type="entry name" value="Flavoproteins"/>
    <property type="match status" value="1"/>
</dbReference>
<evidence type="ECO:0000313" key="4">
    <source>
        <dbReference type="EMBL" id="AFM25517.1"/>
    </source>
</evidence>
<reference evidence="5" key="1">
    <citation type="submission" date="2012-06" db="EMBL/GenBank/DDBJ databases">
        <title>Complete sequence of chromosome of Desulfomonile tiedjei DSM 6799.</title>
        <authorList>
            <person name="Lucas S."/>
            <person name="Copeland A."/>
            <person name="Lapidus A."/>
            <person name="Glavina del Rio T."/>
            <person name="Dalin E."/>
            <person name="Tice H."/>
            <person name="Bruce D."/>
            <person name="Goodwin L."/>
            <person name="Pitluck S."/>
            <person name="Peters L."/>
            <person name="Ovchinnikova G."/>
            <person name="Zeytun A."/>
            <person name="Lu M."/>
            <person name="Kyrpides N."/>
            <person name="Mavromatis K."/>
            <person name="Ivanova N."/>
            <person name="Brettin T."/>
            <person name="Detter J.C."/>
            <person name="Han C."/>
            <person name="Larimer F."/>
            <person name="Land M."/>
            <person name="Hauser L."/>
            <person name="Markowitz V."/>
            <person name="Cheng J.-F."/>
            <person name="Hugenholtz P."/>
            <person name="Woyke T."/>
            <person name="Wu D."/>
            <person name="Spring S."/>
            <person name="Schroeder M."/>
            <person name="Brambilla E."/>
            <person name="Klenk H.-P."/>
            <person name="Eisen J.A."/>
        </authorList>
    </citation>
    <scope>NUCLEOTIDE SEQUENCE [LARGE SCALE GENOMIC DNA]</scope>
    <source>
        <strain evidence="5">ATCC 49306 / DSM 6799 / DCB-1</strain>
    </source>
</reference>
<dbReference type="RefSeq" id="WP_014810655.1">
    <property type="nucleotide sequence ID" value="NC_018025.1"/>
</dbReference>
<dbReference type="PATRIC" id="fig|706587.4.peg.3239"/>
<proteinExistence type="predicted"/>
<dbReference type="PANTHER" id="PTHR43278:SF2">
    <property type="entry name" value="IRON-SULFUR FLAVOPROTEIN"/>
    <property type="match status" value="1"/>
</dbReference>
<evidence type="ECO:0000256" key="1">
    <source>
        <dbReference type="ARBA" id="ARBA00022630"/>
    </source>
</evidence>
<dbReference type="InterPro" id="IPR029039">
    <property type="entry name" value="Flavoprotein-like_sf"/>
</dbReference>
<dbReference type="KEGG" id="dti:Desti_2847"/>
<dbReference type="AlphaFoldDB" id="I4C7H6"/>
<dbReference type="STRING" id="706587.Desti_2847"/>
<evidence type="ECO:0000256" key="2">
    <source>
        <dbReference type="ARBA" id="ARBA00022643"/>
    </source>
</evidence>
<dbReference type="Proteomes" id="UP000006055">
    <property type="component" value="Chromosome"/>
</dbReference>
<keyword evidence="2" id="KW-0288">FMN</keyword>
<dbReference type="GO" id="GO:0016491">
    <property type="term" value="F:oxidoreductase activity"/>
    <property type="evidence" value="ECO:0007669"/>
    <property type="project" value="InterPro"/>
</dbReference>
<dbReference type="OrthoDB" id="6398207at2"/>
<gene>
    <name evidence="4" type="ordered locus">Desti_2847</name>
</gene>
<evidence type="ECO:0000313" key="5">
    <source>
        <dbReference type="Proteomes" id="UP000006055"/>
    </source>
</evidence>
<dbReference type="InterPro" id="IPR051796">
    <property type="entry name" value="ISF_SsuE-like"/>
</dbReference>
<protein>
    <submittedName>
        <fullName evidence="4">NADPH-dependent FMN reductase</fullName>
    </submittedName>
</protein>
<keyword evidence="1" id="KW-0285">Flavoprotein</keyword>
<dbReference type="Pfam" id="PF03358">
    <property type="entry name" value="FMN_red"/>
    <property type="match status" value="1"/>
</dbReference>
<accession>I4C7H6</accession>
<dbReference type="eggNOG" id="COG0655">
    <property type="taxonomic scope" value="Bacteria"/>
</dbReference>
<dbReference type="InterPro" id="IPR005025">
    <property type="entry name" value="FMN_Rdtase-like_dom"/>
</dbReference>
<dbReference type="HOGENOM" id="CLU_050993_4_0_7"/>
<dbReference type="EMBL" id="CP003360">
    <property type="protein sequence ID" value="AFM25517.1"/>
    <property type="molecule type" value="Genomic_DNA"/>
</dbReference>
<evidence type="ECO:0000259" key="3">
    <source>
        <dbReference type="Pfam" id="PF03358"/>
    </source>
</evidence>
<dbReference type="Gene3D" id="3.40.50.360">
    <property type="match status" value="1"/>
</dbReference>
<sequence length="238" mass="26486">MNIFVVNGSPSGKKGNTYIIQKEFVKGAQEAGANVEEVFLNKKKIHYCLGCFSCWTKTPGVCAINDDQAEILQKFLMADVLVLATPLYADGMSGQSKVFLDRMIPVLQPEIVFRDEHCRHPRRELKASKLALISNCGFHESDNFDALVMHCRKLSLNLNADYAGHLLRPHGPVLRYPEMMPKEIAGVLKAAENAGSEIVKNGVISEESMKAVSAEIAPKRAYAEAANFFWKQELTNNR</sequence>
<name>I4C7H6_DESTA</name>
<dbReference type="PANTHER" id="PTHR43278">
    <property type="entry name" value="NAD(P)H-DEPENDENT FMN-CONTAINING OXIDOREDUCTASE YWQN-RELATED"/>
    <property type="match status" value="1"/>
</dbReference>